<evidence type="ECO:0000256" key="1">
    <source>
        <dbReference type="SAM" id="MobiDB-lite"/>
    </source>
</evidence>
<name>A0AAV5V360_9BILA</name>
<evidence type="ECO:0000313" key="2">
    <source>
        <dbReference type="EMBL" id="GMT13864.1"/>
    </source>
</evidence>
<keyword evidence="3" id="KW-1185">Reference proteome</keyword>
<accession>A0AAV5V360</accession>
<feature type="compositionally biased region" description="Basic and acidic residues" evidence="1">
    <location>
        <begin position="45"/>
        <end position="56"/>
    </location>
</feature>
<organism evidence="2 3">
    <name type="scientific">Pristionchus fissidentatus</name>
    <dbReference type="NCBI Taxonomy" id="1538716"/>
    <lineage>
        <taxon>Eukaryota</taxon>
        <taxon>Metazoa</taxon>
        <taxon>Ecdysozoa</taxon>
        <taxon>Nematoda</taxon>
        <taxon>Chromadorea</taxon>
        <taxon>Rhabditida</taxon>
        <taxon>Rhabditina</taxon>
        <taxon>Diplogasteromorpha</taxon>
        <taxon>Diplogasteroidea</taxon>
        <taxon>Neodiplogasteridae</taxon>
        <taxon>Pristionchus</taxon>
    </lineage>
</organism>
<comment type="caution">
    <text evidence="2">The sequence shown here is derived from an EMBL/GenBank/DDBJ whole genome shotgun (WGS) entry which is preliminary data.</text>
</comment>
<evidence type="ECO:0000313" key="3">
    <source>
        <dbReference type="Proteomes" id="UP001432322"/>
    </source>
</evidence>
<dbReference type="AlphaFoldDB" id="A0AAV5V360"/>
<feature type="compositionally biased region" description="Basic and acidic residues" evidence="1">
    <location>
        <begin position="63"/>
        <end position="108"/>
    </location>
</feature>
<protein>
    <recommendedName>
        <fullName evidence="4">BZIP domain-containing protein</fullName>
    </recommendedName>
</protein>
<reference evidence="2" key="1">
    <citation type="submission" date="2023-10" db="EMBL/GenBank/DDBJ databases">
        <title>Genome assembly of Pristionchus species.</title>
        <authorList>
            <person name="Yoshida K."/>
            <person name="Sommer R.J."/>
        </authorList>
    </citation>
    <scope>NUCLEOTIDE SEQUENCE</scope>
    <source>
        <strain evidence="2">RS5133</strain>
    </source>
</reference>
<feature type="non-terminal residue" evidence="2">
    <location>
        <position position="1"/>
    </location>
</feature>
<feature type="region of interest" description="Disordered" evidence="1">
    <location>
        <begin position="21"/>
        <end position="108"/>
    </location>
</feature>
<dbReference type="EMBL" id="BTSY01000002">
    <property type="protein sequence ID" value="GMT13864.1"/>
    <property type="molecule type" value="Genomic_DNA"/>
</dbReference>
<proteinExistence type="predicted"/>
<dbReference type="Proteomes" id="UP001432322">
    <property type="component" value="Unassembled WGS sequence"/>
</dbReference>
<gene>
    <name evidence="2" type="ORF">PFISCL1PPCAC_5161</name>
</gene>
<sequence length="180" mass="21391">LLLSFISTSVIAQVPKIVPIRVLYPPPPESPPKYDSTPETEELRDESHSGSEEPQSKRRKYILKKDAERSDPLYKDMRVKNNESVRRTREKKKAQEEKETRRNKEEKEELRSLIRIMMAREAYLELVNSSLRRNVPEPQRSEMELKEELSPVQKRMYAEIRSDFHRINPKLAEYGRQVRE</sequence>
<evidence type="ECO:0008006" key="4">
    <source>
        <dbReference type="Google" id="ProtNLM"/>
    </source>
</evidence>